<dbReference type="AlphaFoldDB" id="A0A2S9QEQ1"/>
<reference evidence="1 2" key="1">
    <citation type="submission" date="2018-02" db="EMBL/GenBank/DDBJ databases">
        <title>Whole genome sequencing of endophytic bacterium.</title>
        <authorList>
            <person name="Eedara R."/>
            <person name="Podile A.R."/>
        </authorList>
    </citation>
    <scope>NUCLEOTIDE SEQUENCE [LARGE SCALE GENOMIC DNA]</scope>
    <source>
        <strain evidence="1 2">RP1T</strain>
    </source>
</reference>
<evidence type="ECO:0000313" key="1">
    <source>
        <dbReference type="EMBL" id="PRH87819.1"/>
    </source>
</evidence>
<dbReference type="Pfam" id="PF13242">
    <property type="entry name" value="Hydrolase_like"/>
    <property type="match status" value="1"/>
</dbReference>
<sequence length="361" mass="38092">MRGAAISQPGCVSPLIRPFGAPSPARGEGGGALSCPFRRCHPLVSSQPVFQGLCEGLRPATHRSFDQKGPALVSSPRLIHGFREIASAYDLIFCDIWGVIHNGHRVFDGVADALIAYRRQGGTVVLVSNAPRPAQSVMPQLDRLGLPRECWDAIVTSGDVTRAQIAAVAAKKVFHLGPDRDRPLYDGLGIRFADTPEEAEVVVCTGLFDDTTETPETYRDMLAGFKARDVPMICANPDLIVDRGGTIIYCAGALAEAYRAIGGDVAICGKPYKPIYDAAFETAASLRGKPTSSAQTLAIGDSVRTDLAGATAIGCGALFISGGIHALEAGHEGDGVDPEALSAFLADKGVIPDAVMPRLIW</sequence>
<dbReference type="NCBIfam" id="TIGR01459">
    <property type="entry name" value="HAD-SF-IIA-hyp4"/>
    <property type="match status" value="1"/>
</dbReference>
<dbReference type="OrthoDB" id="9791073at2"/>
<name>A0A2S9QEQ1_9HYPH</name>
<dbReference type="GO" id="GO:0005737">
    <property type="term" value="C:cytoplasm"/>
    <property type="evidence" value="ECO:0007669"/>
    <property type="project" value="TreeGrafter"/>
</dbReference>
<dbReference type="InterPro" id="IPR023214">
    <property type="entry name" value="HAD_sf"/>
</dbReference>
<accession>A0A2S9QEQ1</accession>
<gene>
    <name evidence="1" type="ORF">C5L14_07850</name>
</gene>
<proteinExistence type="predicted"/>
<comment type="caution">
    <text evidence="1">The sequence shown here is derived from an EMBL/GenBank/DDBJ whole genome shotgun (WGS) entry which is preliminary data.</text>
</comment>
<dbReference type="Gene3D" id="3.40.50.1000">
    <property type="entry name" value="HAD superfamily/HAD-like"/>
    <property type="match status" value="2"/>
</dbReference>
<dbReference type="EMBL" id="PUEJ01000003">
    <property type="protein sequence ID" value="PRH87819.1"/>
    <property type="molecule type" value="Genomic_DNA"/>
</dbReference>
<dbReference type="PANTHER" id="PTHR19288">
    <property type="entry name" value="4-NITROPHENYLPHOSPHATASE-RELATED"/>
    <property type="match status" value="1"/>
</dbReference>
<dbReference type="SUPFAM" id="SSF56784">
    <property type="entry name" value="HAD-like"/>
    <property type="match status" value="1"/>
</dbReference>
<dbReference type="CDD" id="cd07525">
    <property type="entry name" value="HAD_like"/>
    <property type="match status" value="1"/>
</dbReference>
<dbReference type="InterPro" id="IPR036412">
    <property type="entry name" value="HAD-like_sf"/>
</dbReference>
<evidence type="ECO:0000313" key="2">
    <source>
        <dbReference type="Proteomes" id="UP000237682"/>
    </source>
</evidence>
<dbReference type="NCBIfam" id="TIGR01460">
    <property type="entry name" value="HAD-SF-IIA"/>
    <property type="match status" value="1"/>
</dbReference>
<dbReference type="Pfam" id="PF13344">
    <property type="entry name" value="Hydrolase_6"/>
    <property type="match status" value="1"/>
</dbReference>
<keyword evidence="1" id="KW-0378">Hydrolase</keyword>
<organism evidence="1 2">
    <name type="scientific">Labrys okinawensis</name>
    <dbReference type="NCBI Taxonomy" id="346911"/>
    <lineage>
        <taxon>Bacteria</taxon>
        <taxon>Pseudomonadati</taxon>
        <taxon>Pseudomonadota</taxon>
        <taxon>Alphaproteobacteria</taxon>
        <taxon>Hyphomicrobiales</taxon>
        <taxon>Xanthobacteraceae</taxon>
        <taxon>Labrys</taxon>
    </lineage>
</organism>
<dbReference type="InterPro" id="IPR006356">
    <property type="entry name" value="HAD-SF_hydro_IIA_hyp3"/>
</dbReference>
<dbReference type="Proteomes" id="UP000237682">
    <property type="component" value="Unassembled WGS sequence"/>
</dbReference>
<keyword evidence="2" id="KW-1185">Reference proteome</keyword>
<protein>
    <submittedName>
        <fullName evidence="1">TIGR01459 family HAD-type hydrolase</fullName>
    </submittedName>
</protein>
<dbReference type="InterPro" id="IPR006357">
    <property type="entry name" value="HAD-SF_hydro_IIA"/>
</dbReference>
<dbReference type="GO" id="GO:0016791">
    <property type="term" value="F:phosphatase activity"/>
    <property type="evidence" value="ECO:0007669"/>
    <property type="project" value="TreeGrafter"/>
</dbReference>
<dbReference type="PANTHER" id="PTHR19288:SF90">
    <property type="entry name" value="OS08G0542600 PROTEIN"/>
    <property type="match status" value="1"/>
</dbReference>